<dbReference type="InterPro" id="IPR006447">
    <property type="entry name" value="Myb_dom_plants"/>
</dbReference>
<sequence length="211" mass="25240">MSQHYYNSGEDLYYALQILDEELMKDNIEVQCENNERYNIIFNELTKEIQKQSSKLLVQRKKYKHWTDEENRLFLVGLEIYGKGNWKEISKYIVTKSPSQVASHGQKYFLRKNASKKRKSIHDITLQYMDTNVQQHIRQLNSVLLTPNSRMQPQNMESNMHYQHDESQNMKSNMHHQNDESQNMESNMHYSYNEKSNAAVLISNNRTELRR</sequence>
<name>A0ABD1MAX1_9FABA</name>
<feature type="domain" description="HTH myb-type" evidence="7">
    <location>
        <begin position="66"/>
        <end position="113"/>
    </location>
</feature>
<evidence type="ECO:0000313" key="9">
    <source>
        <dbReference type="Proteomes" id="UP001603857"/>
    </source>
</evidence>
<dbReference type="InterPro" id="IPR001005">
    <property type="entry name" value="SANT/Myb"/>
</dbReference>
<dbReference type="Gene3D" id="1.10.10.60">
    <property type="entry name" value="Homeodomain-like"/>
    <property type="match status" value="1"/>
</dbReference>
<dbReference type="PROSITE" id="PS51294">
    <property type="entry name" value="HTH_MYB"/>
    <property type="match status" value="1"/>
</dbReference>
<dbReference type="AlphaFoldDB" id="A0ABD1MAX1"/>
<dbReference type="NCBIfam" id="TIGR01557">
    <property type="entry name" value="myb_SHAQKYF"/>
    <property type="match status" value="1"/>
</dbReference>
<accession>A0ABD1MAX1</accession>
<keyword evidence="3" id="KW-0804">Transcription</keyword>
<dbReference type="InterPro" id="IPR017930">
    <property type="entry name" value="Myb_dom"/>
</dbReference>
<evidence type="ECO:0000259" key="7">
    <source>
        <dbReference type="PROSITE" id="PS51294"/>
    </source>
</evidence>
<protein>
    <submittedName>
        <fullName evidence="8">Uncharacterized protein</fullName>
    </submittedName>
</protein>
<organism evidence="8 9">
    <name type="scientific">Flemingia macrophylla</name>
    <dbReference type="NCBI Taxonomy" id="520843"/>
    <lineage>
        <taxon>Eukaryota</taxon>
        <taxon>Viridiplantae</taxon>
        <taxon>Streptophyta</taxon>
        <taxon>Embryophyta</taxon>
        <taxon>Tracheophyta</taxon>
        <taxon>Spermatophyta</taxon>
        <taxon>Magnoliopsida</taxon>
        <taxon>eudicotyledons</taxon>
        <taxon>Gunneridae</taxon>
        <taxon>Pentapetalae</taxon>
        <taxon>rosids</taxon>
        <taxon>fabids</taxon>
        <taxon>Fabales</taxon>
        <taxon>Fabaceae</taxon>
        <taxon>Papilionoideae</taxon>
        <taxon>50 kb inversion clade</taxon>
        <taxon>NPAAA clade</taxon>
        <taxon>indigoferoid/millettioid clade</taxon>
        <taxon>Phaseoleae</taxon>
        <taxon>Flemingia</taxon>
    </lineage>
</organism>
<dbReference type="Proteomes" id="UP001603857">
    <property type="component" value="Unassembled WGS sequence"/>
</dbReference>
<feature type="domain" description="Myb-like" evidence="5">
    <location>
        <begin position="58"/>
        <end position="109"/>
    </location>
</feature>
<dbReference type="PANTHER" id="PTHR44042">
    <property type="entry name" value="DUPLICATED HOMEODOMAIN-LIKE SUPERFAMILY PROTEIN-RELATED"/>
    <property type="match status" value="1"/>
</dbReference>
<dbReference type="PROSITE" id="PS50090">
    <property type="entry name" value="MYB_LIKE"/>
    <property type="match status" value="1"/>
</dbReference>
<gene>
    <name evidence="8" type="ORF">Fmac_014137</name>
</gene>
<dbReference type="PROSITE" id="PS51293">
    <property type="entry name" value="SANT"/>
    <property type="match status" value="1"/>
</dbReference>
<evidence type="ECO:0000256" key="1">
    <source>
        <dbReference type="ARBA" id="ARBA00004123"/>
    </source>
</evidence>
<keyword evidence="9" id="KW-1185">Reference proteome</keyword>
<evidence type="ECO:0000313" key="8">
    <source>
        <dbReference type="EMBL" id="KAL2332924.1"/>
    </source>
</evidence>
<dbReference type="GO" id="GO:0005634">
    <property type="term" value="C:nucleus"/>
    <property type="evidence" value="ECO:0007669"/>
    <property type="project" value="UniProtKB-SubCell"/>
</dbReference>
<dbReference type="SUPFAM" id="SSF46689">
    <property type="entry name" value="Homeodomain-like"/>
    <property type="match status" value="1"/>
</dbReference>
<comment type="caution">
    <text evidence="8">The sequence shown here is derived from an EMBL/GenBank/DDBJ whole genome shotgun (WGS) entry which is preliminary data.</text>
</comment>
<proteinExistence type="predicted"/>
<dbReference type="Pfam" id="PF00249">
    <property type="entry name" value="Myb_DNA-binding"/>
    <property type="match status" value="1"/>
</dbReference>
<reference evidence="8 9" key="1">
    <citation type="submission" date="2024-08" db="EMBL/GenBank/DDBJ databases">
        <title>Insights into the chromosomal genome structure of Flemingia macrophylla.</title>
        <authorList>
            <person name="Ding Y."/>
            <person name="Zhao Y."/>
            <person name="Bi W."/>
            <person name="Wu M."/>
            <person name="Zhao G."/>
            <person name="Gong Y."/>
            <person name="Li W."/>
            <person name="Zhang P."/>
        </authorList>
    </citation>
    <scope>NUCLEOTIDE SEQUENCE [LARGE SCALE GENOMIC DNA]</scope>
    <source>
        <strain evidence="8">DYQJB</strain>
        <tissue evidence="8">Leaf</tissue>
    </source>
</reference>
<dbReference type="CDD" id="cd00167">
    <property type="entry name" value="SANT"/>
    <property type="match status" value="1"/>
</dbReference>
<comment type="subcellular location">
    <subcellularLocation>
        <location evidence="1">Nucleus</location>
    </subcellularLocation>
</comment>
<feature type="domain" description="SANT" evidence="6">
    <location>
        <begin position="66"/>
        <end position="113"/>
    </location>
</feature>
<dbReference type="InterPro" id="IPR017884">
    <property type="entry name" value="SANT_dom"/>
</dbReference>
<evidence type="ECO:0000256" key="2">
    <source>
        <dbReference type="ARBA" id="ARBA00023015"/>
    </source>
</evidence>
<evidence type="ECO:0000259" key="5">
    <source>
        <dbReference type="PROSITE" id="PS50090"/>
    </source>
</evidence>
<dbReference type="EMBL" id="JBGMDY010000005">
    <property type="protein sequence ID" value="KAL2332924.1"/>
    <property type="molecule type" value="Genomic_DNA"/>
</dbReference>
<evidence type="ECO:0000259" key="6">
    <source>
        <dbReference type="PROSITE" id="PS51293"/>
    </source>
</evidence>
<evidence type="ECO:0000256" key="4">
    <source>
        <dbReference type="ARBA" id="ARBA00023242"/>
    </source>
</evidence>
<dbReference type="PANTHER" id="PTHR44042:SF15">
    <property type="entry name" value="DUPLICATED HOMEODOMAIN-LIKE SUPERFAMILY PROTEIN"/>
    <property type="match status" value="1"/>
</dbReference>
<keyword evidence="2" id="KW-0805">Transcription regulation</keyword>
<dbReference type="InterPro" id="IPR009057">
    <property type="entry name" value="Homeodomain-like_sf"/>
</dbReference>
<evidence type="ECO:0000256" key="3">
    <source>
        <dbReference type="ARBA" id="ARBA00023163"/>
    </source>
</evidence>
<keyword evidence="4" id="KW-0539">Nucleus</keyword>
<dbReference type="SMART" id="SM00717">
    <property type="entry name" value="SANT"/>
    <property type="match status" value="1"/>
</dbReference>